<feature type="coiled-coil region" evidence="16">
    <location>
        <begin position="706"/>
        <end position="733"/>
    </location>
</feature>
<dbReference type="GO" id="GO:0005524">
    <property type="term" value="F:ATP binding"/>
    <property type="evidence" value="ECO:0007669"/>
    <property type="project" value="UniProtKB-KW"/>
</dbReference>
<dbReference type="InterPro" id="IPR006189">
    <property type="entry name" value="CHASE_dom"/>
</dbReference>
<comment type="catalytic activity">
    <reaction evidence="1">
        <text>ATP + protein L-histidine = ADP + protein N-phospho-L-histidine.</text>
        <dbReference type="EC" id="2.7.13.3"/>
    </reaction>
</comment>
<feature type="transmembrane region" description="Helical" evidence="17">
    <location>
        <begin position="24"/>
        <end position="42"/>
    </location>
</feature>
<evidence type="ECO:0000256" key="16">
    <source>
        <dbReference type="SAM" id="Coils"/>
    </source>
</evidence>
<dbReference type="InterPro" id="IPR036097">
    <property type="entry name" value="HisK_dim/P_sf"/>
</dbReference>
<keyword evidence="10" id="KW-0067">ATP-binding</keyword>
<reference evidence="24 25" key="1">
    <citation type="submission" date="2017-08" db="EMBL/GenBank/DDBJ databases">
        <title>A Genome Sequence of Oceanimonas doudoroffii ATCC 27123T.</title>
        <authorList>
            <person name="Brennan M.A."/>
            <person name="Maclea K.S."/>
            <person name="Mcclelland W.D."/>
            <person name="Trachtenberg A.M."/>
        </authorList>
    </citation>
    <scope>NUCLEOTIDE SEQUENCE [LARGE SCALE GENOMIC DNA]</scope>
    <source>
        <strain evidence="24 25">ATCC 27123</strain>
    </source>
</reference>
<dbReference type="CDD" id="cd17546">
    <property type="entry name" value="REC_hyHK_CKI1_RcsC-like"/>
    <property type="match status" value="1"/>
</dbReference>
<dbReference type="Gene3D" id="3.30.450.350">
    <property type="entry name" value="CHASE domain"/>
    <property type="match status" value="1"/>
</dbReference>
<protein>
    <recommendedName>
        <fullName evidence="3">histidine kinase</fullName>
        <ecNumber evidence="3">2.7.13.3</ecNumber>
    </recommendedName>
</protein>
<dbReference type="InterPro" id="IPR035965">
    <property type="entry name" value="PAS-like_dom_sf"/>
</dbReference>
<evidence type="ECO:0000256" key="7">
    <source>
        <dbReference type="ARBA" id="ARBA00022692"/>
    </source>
</evidence>
<organism evidence="24 25">
    <name type="scientific">Oceanimonas doudoroffii</name>
    <dbReference type="NCBI Taxonomy" id="84158"/>
    <lineage>
        <taxon>Bacteria</taxon>
        <taxon>Pseudomonadati</taxon>
        <taxon>Pseudomonadota</taxon>
        <taxon>Gammaproteobacteria</taxon>
        <taxon>Aeromonadales</taxon>
        <taxon>Aeromonadaceae</taxon>
        <taxon>Oceanimonas</taxon>
    </lineage>
</organism>
<sequence length="1372" mass="152904">MISRAVAGANGISHGQWQAFRRSALLLVGYFMLAELGMWLAMPPLLSAPVWPAAGLALYCLTLWGTQYWKILWLASFSANVLHKVMLADHDLSASLIGMAAVTATGSVLATLTGVVILRKLLRTRAEQVNEGYIIALLLSTVALASVITAVTGIGSFYLFLSLTMEHLAGSLLNWWMSESLGMFIAIPFIQCAELKRTGFNDCRVGKLQFLPMLVCLLLVVGFIALSGVEKLKSDRQIAAFSTLLQDSLESSLLSLDDVTRSTAAYISSSERVTPAEFSSYASSLLIRPGIEGLAWIPRVMHQSREDFEARARRSFYPGFSLLEHDDNSIPVVAGVREAYYPFWLVFVRGGRQSLIGYDLGSESRELLKLSIDSGQVVFQERRPLHSGETDSNDDWRYFVPVYTPGFNPTLASVEENRREFIGFVSSLIHFNAFIDDIRERMGLLDVIFRITMNYRNDGSHFTVMDTRPAADRKGAADMHRHFDYLGYKRFNIEVWHEDAWKPARSLNTQGFMVTGVFILLLVTAYTYNSLLQNVRISQRVKQRTEALRKTRQELADILDNMTSYIVEVDFKGCITNVNRTLLRAYGGNKDSLLGVRVTDAYWLHDREEERQRLRKDINDAWRGMAVRRDVALTRQDGQALFVDMNIIPVRDDNGRVEKVIIAAVDITERKVAEDNLKKSSKRLFELNLGLEDLVEARTGELRQLTDQLEDRIKERTAELLQAQQNAEKANKAKSYFLATMSHEIRTPLNGVVGMLEVIYQTGLSQKQKEVMDVIYSSSISLTELINSILEFSKIESGTLDVVKEPLDLTALVEQVCQMFDYQARSSGVELTMFVDPALPSRVKSDSLRLRQILINLISNAIKFSSTKQPGKVSVSLNMTQSAPSAISVRLDVLDNGIGMNEQVVANLFQAFMQADSSTTRRFGGTGLGLAITHHLVGLLEGNIAVTSEPDNGSRFSVSLPFEVAVDDEPAKTGHDQVEGLNCLVIGDEQGIVSGLMCYLDHDRARVKFAETIQVAESMAPRYSSGDWVWIYDQPHQENVLAALRQAASAWTGSKVSFLTIERGARRSARRVAEDHVMIDANLLRRAAFMEAVMMAAGLVTLPEHNGVMEKHAGSAEGADRGKARILVVEDNVVNQKVIVQQLDLLGYDADLAGNGVEALSAIHESHYHLIFTDLSMPEMDGYQFVEQLRSEERDGAAIPVVALTANAFKEEMARCFEKGMNDYLTKPVELARLKEMLEKWLPQEKTSDAGNGTGVEGGDARDHTIDTEVLRELVGNDEALFGELLQDYMQQLNQDLPEITRAFASGEWSRLQALAHTLKSSSRAVGAQRLGELFFEVETVCRNKEGISNNTMDELDREVGRVLAHIGKIMT</sequence>
<dbReference type="SUPFAM" id="SSF47384">
    <property type="entry name" value="Homodimeric domain of signal transducing histidine kinase"/>
    <property type="match status" value="1"/>
</dbReference>
<evidence type="ECO:0000256" key="1">
    <source>
        <dbReference type="ARBA" id="ARBA00000085"/>
    </source>
</evidence>
<dbReference type="PROSITE" id="PS50839">
    <property type="entry name" value="CHASE"/>
    <property type="match status" value="1"/>
</dbReference>
<evidence type="ECO:0000256" key="11">
    <source>
        <dbReference type="ARBA" id="ARBA00022989"/>
    </source>
</evidence>
<evidence type="ECO:0000259" key="23">
    <source>
        <dbReference type="PROSITE" id="PS50894"/>
    </source>
</evidence>
<evidence type="ECO:0000259" key="21">
    <source>
        <dbReference type="PROSITE" id="PS50113"/>
    </source>
</evidence>
<keyword evidence="12" id="KW-0902">Two-component regulatory system</keyword>
<feature type="modified residue" description="Phosphohistidine" evidence="14">
    <location>
        <position position="1317"/>
    </location>
</feature>
<dbReference type="SMART" id="SM00448">
    <property type="entry name" value="REC"/>
    <property type="match status" value="1"/>
</dbReference>
<feature type="domain" description="Response regulatory" evidence="19">
    <location>
        <begin position="1125"/>
        <end position="1242"/>
    </location>
</feature>
<evidence type="ECO:0000313" key="25">
    <source>
        <dbReference type="Proteomes" id="UP000242757"/>
    </source>
</evidence>
<dbReference type="Gene3D" id="1.20.120.160">
    <property type="entry name" value="HPT domain"/>
    <property type="match status" value="1"/>
</dbReference>
<dbReference type="Pfam" id="PF05231">
    <property type="entry name" value="MASE1"/>
    <property type="match status" value="1"/>
</dbReference>
<accession>A0A233RJ06</accession>
<dbReference type="PROSITE" id="PS50109">
    <property type="entry name" value="HIS_KIN"/>
    <property type="match status" value="1"/>
</dbReference>
<dbReference type="Pfam" id="PF03924">
    <property type="entry name" value="CHASE"/>
    <property type="match status" value="1"/>
</dbReference>
<dbReference type="Pfam" id="PF01627">
    <property type="entry name" value="Hpt"/>
    <property type="match status" value="1"/>
</dbReference>
<keyword evidence="4" id="KW-1003">Cell membrane</keyword>
<evidence type="ECO:0000259" key="20">
    <source>
        <dbReference type="PROSITE" id="PS50112"/>
    </source>
</evidence>
<dbReference type="CDD" id="cd00082">
    <property type="entry name" value="HisKA"/>
    <property type="match status" value="1"/>
</dbReference>
<evidence type="ECO:0000256" key="6">
    <source>
        <dbReference type="ARBA" id="ARBA00022679"/>
    </source>
</evidence>
<evidence type="ECO:0000256" key="17">
    <source>
        <dbReference type="SAM" id="Phobius"/>
    </source>
</evidence>
<dbReference type="InterPro" id="IPR001789">
    <property type="entry name" value="Sig_transdc_resp-reg_receiver"/>
</dbReference>
<dbReference type="SMART" id="SM00387">
    <property type="entry name" value="HATPase_c"/>
    <property type="match status" value="1"/>
</dbReference>
<keyword evidence="5 15" id="KW-0597">Phosphoprotein</keyword>
<keyword evidence="16" id="KW-0175">Coiled coil</keyword>
<evidence type="ECO:0000256" key="4">
    <source>
        <dbReference type="ARBA" id="ARBA00022475"/>
    </source>
</evidence>
<dbReference type="CDD" id="cd00088">
    <property type="entry name" value="HPT"/>
    <property type="match status" value="1"/>
</dbReference>
<dbReference type="InterPro" id="IPR042240">
    <property type="entry name" value="CHASE_sf"/>
</dbReference>
<keyword evidence="13 17" id="KW-0472">Membrane</keyword>
<evidence type="ECO:0000256" key="12">
    <source>
        <dbReference type="ARBA" id="ARBA00023012"/>
    </source>
</evidence>
<dbReference type="FunFam" id="3.30.565.10:FF:000010">
    <property type="entry name" value="Sensor histidine kinase RcsC"/>
    <property type="match status" value="1"/>
</dbReference>
<keyword evidence="9" id="KW-0418">Kinase</keyword>
<evidence type="ECO:0000256" key="9">
    <source>
        <dbReference type="ARBA" id="ARBA00022777"/>
    </source>
</evidence>
<evidence type="ECO:0000256" key="13">
    <source>
        <dbReference type="ARBA" id="ARBA00023136"/>
    </source>
</evidence>
<dbReference type="SMART" id="SM01079">
    <property type="entry name" value="CHASE"/>
    <property type="match status" value="1"/>
</dbReference>
<dbReference type="SMART" id="SM00091">
    <property type="entry name" value="PAS"/>
    <property type="match status" value="1"/>
</dbReference>
<dbReference type="PROSITE" id="PS50112">
    <property type="entry name" value="PAS"/>
    <property type="match status" value="1"/>
</dbReference>
<dbReference type="Pfam" id="PF00512">
    <property type="entry name" value="HisKA"/>
    <property type="match status" value="1"/>
</dbReference>
<evidence type="ECO:0000313" key="24">
    <source>
        <dbReference type="EMBL" id="OXY83377.1"/>
    </source>
</evidence>
<feature type="transmembrane region" description="Helical" evidence="17">
    <location>
        <begin position="210"/>
        <end position="229"/>
    </location>
</feature>
<evidence type="ECO:0000256" key="5">
    <source>
        <dbReference type="ARBA" id="ARBA00022553"/>
    </source>
</evidence>
<feature type="domain" description="CHASE" evidence="22">
    <location>
        <begin position="269"/>
        <end position="440"/>
    </location>
</feature>
<dbReference type="PRINTS" id="PR00344">
    <property type="entry name" value="BCTRLSENSOR"/>
</dbReference>
<dbReference type="SUPFAM" id="SSF55785">
    <property type="entry name" value="PYP-like sensor domain (PAS domain)"/>
    <property type="match status" value="1"/>
</dbReference>
<feature type="modified residue" description="4-aspartylphosphate" evidence="15">
    <location>
        <position position="1174"/>
    </location>
</feature>
<feature type="domain" description="Histidine kinase" evidence="18">
    <location>
        <begin position="740"/>
        <end position="964"/>
    </location>
</feature>
<feature type="transmembrane region" description="Helical" evidence="17">
    <location>
        <begin position="133"/>
        <end position="160"/>
    </location>
</feature>
<keyword evidence="6" id="KW-0808">Transferase</keyword>
<dbReference type="Gene3D" id="3.30.565.10">
    <property type="entry name" value="Histidine kinase-like ATPase, C-terminal domain"/>
    <property type="match status" value="1"/>
</dbReference>
<dbReference type="EC" id="2.7.13.3" evidence="3"/>
<dbReference type="InterPro" id="IPR003661">
    <property type="entry name" value="HisK_dim/P_dom"/>
</dbReference>
<dbReference type="PROSITE" id="PS50113">
    <property type="entry name" value="PAC"/>
    <property type="match status" value="1"/>
</dbReference>
<dbReference type="SMART" id="SM00073">
    <property type="entry name" value="HPT"/>
    <property type="match status" value="1"/>
</dbReference>
<feature type="domain" description="PAS" evidence="20">
    <location>
        <begin position="551"/>
        <end position="621"/>
    </location>
</feature>
<feature type="transmembrane region" description="Helical" evidence="17">
    <location>
        <begin position="172"/>
        <end position="190"/>
    </location>
</feature>
<dbReference type="PANTHER" id="PTHR45339">
    <property type="entry name" value="HYBRID SIGNAL TRANSDUCTION HISTIDINE KINASE J"/>
    <property type="match status" value="1"/>
</dbReference>
<dbReference type="PANTHER" id="PTHR45339:SF1">
    <property type="entry name" value="HYBRID SIGNAL TRANSDUCTION HISTIDINE KINASE J"/>
    <property type="match status" value="1"/>
</dbReference>
<dbReference type="InterPro" id="IPR036890">
    <property type="entry name" value="HATPase_C_sf"/>
</dbReference>
<comment type="caution">
    <text evidence="24">The sequence shown here is derived from an EMBL/GenBank/DDBJ whole genome shotgun (WGS) entry which is preliminary data.</text>
</comment>
<evidence type="ECO:0000259" key="18">
    <source>
        <dbReference type="PROSITE" id="PS50109"/>
    </source>
</evidence>
<dbReference type="InterPro" id="IPR007895">
    <property type="entry name" value="MASE1"/>
</dbReference>
<dbReference type="Gene3D" id="3.30.450.20">
    <property type="entry name" value="PAS domain"/>
    <property type="match status" value="1"/>
</dbReference>
<dbReference type="SUPFAM" id="SSF47226">
    <property type="entry name" value="Histidine-containing phosphotransfer domain, HPT domain"/>
    <property type="match status" value="1"/>
</dbReference>
<evidence type="ECO:0000256" key="8">
    <source>
        <dbReference type="ARBA" id="ARBA00022741"/>
    </source>
</evidence>
<dbReference type="Pfam" id="PF02518">
    <property type="entry name" value="HATPase_c"/>
    <property type="match status" value="1"/>
</dbReference>
<evidence type="ECO:0000259" key="19">
    <source>
        <dbReference type="PROSITE" id="PS50110"/>
    </source>
</evidence>
<evidence type="ECO:0000259" key="22">
    <source>
        <dbReference type="PROSITE" id="PS50839"/>
    </source>
</evidence>
<proteinExistence type="predicted"/>
<comment type="subcellular location">
    <subcellularLocation>
        <location evidence="2">Cell membrane</location>
        <topology evidence="2">Multi-pass membrane protein</topology>
    </subcellularLocation>
</comment>
<dbReference type="InterPro" id="IPR036641">
    <property type="entry name" value="HPT_dom_sf"/>
</dbReference>
<dbReference type="NCBIfam" id="TIGR00229">
    <property type="entry name" value="sensory_box"/>
    <property type="match status" value="1"/>
</dbReference>
<dbReference type="Gene3D" id="1.10.287.130">
    <property type="match status" value="1"/>
</dbReference>
<feature type="domain" description="PAC" evidence="21">
    <location>
        <begin position="627"/>
        <end position="679"/>
    </location>
</feature>
<dbReference type="PROSITE" id="PS50110">
    <property type="entry name" value="RESPONSE_REGULATORY"/>
    <property type="match status" value="1"/>
</dbReference>
<feature type="domain" description="HPt" evidence="23">
    <location>
        <begin position="1278"/>
        <end position="1372"/>
    </location>
</feature>
<dbReference type="InterPro" id="IPR004358">
    <property type="entry name" value="Sig_transdc_His_kin-like_C"/>
</dbReference>
<dbReference type="SUPFAM" id="SSF52172">
    <property type="entry name" value="CheY-like"/>
    <property type="match status" value="1"/>
</dbReference>
<dbReference type="EMBL" id="NBIM01000001">
    <property type="protein sequence ID" value="OXY83377.1"/>
    <property type="molecule type" value="Genomic_DNA"/>
</dbReference>
<keyword evidence="11 17" id="KW-1133">Transmembrane helix</keyword>
<dbReference type="Pfam" id="PF08448">
    <property type="entry name" value="PAS_4"/>
    <property type="match status" value="1"/>
</dbReference>
<dbReference type="CDD" id="cd00130">
    <property type="entry name" value="PAS"/>
    <property type="match status" value="1"/>
</dbReference>
<evidence type="ECO:0000256" key="3">
    <source>
        <dbReference type="ARBA" id="ARBA00012438"/>
    </source>
</evidence>
<gene>
    <name evidence="24" type="ORF">B6S08_07800</name>
</gene>
<evidence type="ECO:0000256" key="14">
    <source>
        <dbReference type="PROSITE-ProRule" id="PRU00110"/>
    </source>
</evidence>
<dbReference type="Pfam" id="PF00072">
    <property type="entry name" value="Response_reg"/>
    <property type="match status" value="1"/>
</dbReference>
<dbReference type="InterPro" id="IPR011006">
    <property type="entry name" value="CheY-like_superfamily"/>
</dbReference>
<dbReference type="CDD" id="cd16922">
    <property type="entry name" value="HATPase_EvgS-ArcB-TorS-like"/>
    <property type="match status" value="1"/>
</dbReference>
<dbReference type="OrthoDB" id="9810730at2"/>
<dbReference type="GO" id="GO:0005886">
    <property type="term" value="C:plasma membrane"/>
    <property type="evidence" value="ECO:0007669"/>
    <property type="project" value="UniProtKB-SubCell"/>
</dbReference>
<dbReference type="SUPFAM" id="SSF55874">
    <property type="entry name" value="ATPase domain of HSP90 chaperone/DNA topoisomerase II/histidine kinase"/>
    <property type="match status" value="1"/>
</dbReference>
<evidence type="ECO:0000256" key="10">
    <source>
        <dbReference type="ARBA" id="ARBA00022840"/>
    </source>
</evidence>
<dbReference type="Proteomes" id="UP000242757">
    <property type="component" value="Unassembled WGS sequence"/>
</dbReference>
<keyword evidence="7 17" id="KW-0812">Transmembrane</keyword>
<name>A0A233RJ06_9GAMM</name>
<dbReference type="InterPro" id="IPR003594">
    <property type="entry name" value="HATPase_dom"/>
</dbReference>
<dbReference type="InterPro" id="IPR008207">
    <property type="entry name" value="Sig_transdc_His_kin_Hpt_dom"/>
</dbReference>
<dbReference type="InterPro" id="IPR000700">
    <property type="entry name" value="PAS-assoc_C"/>
</dbReference>
<evidence type="ECO:0000256" key="2">
    <source>
        <dbReference type="ARBA" id="ARBA00004651"/>
    </source>
</evidence>
<keyword evidence="8" id="KW-0547">Nucleotide-binding</keyword>
<evidence type="ECO:0000256" key="15">
    <source>
        <dbReference type="PROSITE-ProRule" id="PRU00169"/>
    </source>
</evidence>
<dbReference type="SMART" id="SM00388">
    <property type="entry name" value="HisKA"/>
    <property type="match status" value="1"/>
</dbReference>
<feature type="transmembrane region" description="Helical" evidence="17">
    <location>
        <begin position="96"/>
        <end position="118"/>
    </location>
</feature>
<dbReference type="InterPro" id="IPR000014">
    <property type="entry name" value="PAS"/>
</dbReference>
<keyword evidence="25" id="KW-1185">Reference proteome</keyword>
<dbReference type="GO" id="GO:0000155">
    <property type="term" value="F:phosphorelay sensor kinase activity"/>
    <property type="evidence" value="ECO:0007669"/>
    <property type="project" value="InterPro"/>
</dbReference>
<dbReference type="RefSeq" id="WP_094200151.1">
    <property type="nucleotide sequence ID" value="NZ_NBIM01000001.1"/>
</dbReference>
<dbReference type="PROSITE" id="PS50894">
    <property type="entry name" value="HPT"/>
    <property type="match status" value="1"/>
</dbReference>
<dbReference type="Gene3D" id="3.40.50.2300">
    <property type="match status" value="1"/>
</dbReference>
<dbReference type="FunFam" id="1.10.287.130:FF:000004">
    <property type="entry name" value="Ethylene receptor 1"/>
    <property type="match status" value="1"/>
</dbReference>
<dbReference type="InterPro" id="IPR013656">
    <property type="entry name" value="PAS_4"/>
</dbReference>
<dbReference type="InterPro" id="IPR005467">
    <property type="entry name" value="His_kinase_dom"/>
</dbReference>